<gene>
    <name evidence="1" type="ORF">PoB_005869100</name>
</gene>
<dbReference type="Proteomes" id="UP000735302">
    <property type="component" value="Unassembled WGS sequence"/>
</dbReference>
<comment type="caution">
    <text evidence="1">The sequence shown here is derived from an EMBL/GenBank/DDBJ whole genome shotgun (WGS) entry which is preliminary data.</text>
</comment>
<protein>
    <submittedName>
        <fullName evidence="1">Uncharacterized protein</fullName>
    </submittedName>
</protein>
<sequence>MRKVLVLPDKQTAGNVRSSKVGQLEVLPIKTLGPNQTAAGSWAGAGSWKLVDGRSWSTSHDASVDLFSWLGLGLSLCMSSSKLETVAMTYKHNDIRPKVALKLKPELNPQSPSK</sequence>
<keyword evidence="2" id="KW-1185">Reference proteome</keyword>
<dbReference type="AlphaFoldDB" id="A0AAV4CA43"/>
<evidence type="ECO:0000313" key="2">
    <source>
        <dbReference type="Proteomes" id="UP000735302"/>
    </source>
</evidence>
<reference evidence="1 2" key="1">
    <citation type="journal article" date="2021" name="Elife">
        <title>Chloroplast acquisition without the gene transfer in kleptoplastic sea slugs, Plakobranchus ocellatus.</title>
        <authorList>
            <person name="Maeda T."/>
            <person name="Takahashi S."/>
            <person name="Yoshida T."/>
            <person name="Shimamura S."/>
            <person name="Takaki Y."/>
            <person name="Nagai Y."/>
            <person name="Toyoda A."/>
            <person name="Suzuki Y."/>
            <person name="Arimoto A."/>
            <person name="Ishii H."/>
            <person name="Satoh N."/>
            <person name="Nishiyama T."/>
            <person name="Hasebe M."/>
            <person name="Maruyama T."/>
            <person name="Minagawa J."/>
            <person name="Obokata J."/>
            <person name="Shigenobu S."/>
        </authorList>
    </citation>
    <scope>NUCLEOTIDE SEQUENCE [LARGE SCALE GENOMIC DNA]</scope>
</reference>
<proteinExistence type="predicted"/>
<dbReference type="EMBL" id="BLXT01006566">
    <property type="protein sequence ID" value="GFO32186.1"/>
    <property type="molecule type" value="Genomic_DNA"/>
</dbReference>
<evidence type="ECO:0000313" key="1">
    <source>
        <dbReference type="EMBL" id="GFO32186.1"/>
    </source>
</evidence>
<accession>A0AAV4CA43</accession>
<name>A0AAV4CA43_9GAST</name>
<organism evidence="1 2">
    <name type="scientific">Plakobranchus ocellatus</name>
    <dbReference type="NCBI Taxonomy" id="259542"/>
    <lineage>
        <taxon>Eukaryota</taxon>
        <taxon>Metazoa</taxon>
        <taxon>Spiralia</taxon>
        <taxon>Lophotrochozoa</taxon>
        <taxon>Mollusca</taxon>
        <taxon>Gastropoda</taxon>
        <taxon>Heterobranchia</taxon>
        <taxon>Euthyneura</taxon>
        <taxon>Panpulmonata</taxon>
        <taxon>Sacoglossa</taxon>
        <taxon>Placobranchoidea</taxon>
        <taxon>Plakobranchidae</taxon>
        <taxon>Plakobranchus</taxon>
    </lineage>
</organism>